<dbReference type="SUPFAM" id="SSF103473">
    <property type="entry name" value="MFS general substrate transporter"/>
    <property type="match status" value="1"/>
</dbReference>
<keyword evidence="3" id="KW-1003">Cell membrane</keyword>
<feature type="transmembrane region" description="Helical" evidence="7">
    <location>
        <begin position="496"/>
        <end position="517"/>
    </location>
</feature>
<dbReference type="PROSITE" id="PS50850">
    <property type="entry name" value="MFS"/>
    <property type="match status" value="1"/>
</dbReference>
<dbReference type="EMBL" id="JACHEK010000003">
    <property type="protein sequence ID" value="MBB6143867.1"/>
    <property type="molecule type" value="Genomic_DNA"/>
</dbReference>
<feature type="transmembrane region" description="Helical" evidence="7">
    <location>
        <begin position="89"/>
        <end position="108"/>
    </location>
</feature>
<dbReference type="Gene3D" id="1.20.1720.10">
    <property type="entry name" value="Multidrug resistance protein D"/>
    <property type="match status" value="1"/>
</dbReference>
<feature type="transmembrane region" description="Helical" evidence="7">
    <location>
        <begin position="347"/>
        <end position="364"/>
    </location>
</feature>
<feature type="transmembrane region" description="Helical" evidence="7">
    <location>
        <begin position="317"/>
        <end position="335"/>
    </location>
</feature>
<keyword evidence="2" id="KW-0813">Transport</keyword>
<keyword evidence="6 7" id="KW-0472">Membrane</keyword>
<dbReference type="OrthoDB" id="9807274at2"/>
<evidence type="ECO:0000256" key="2">
    <source>
        <dbReference type="ARBA" id="ARBA00022448"/>
    </source>
</evidence>
<feature type="transmembrane region" description="Helical" evidence="7">
    <location>
        <begin position="384"/>
        <end position="402"/>
    </location>
</feature>
<feature type="transmembrane region" description="Helical" evidence="7">
    <location>
        <begin position="61"/>
        <end position="82"/>
    </location>
</feature>
<feature type="transmembrane region" description="Helical" evidence="7">
    <location>
        <begin position="175"/>
        <end position="194"/>
    </location>
</feature>
<dbReference type="RefSeq" id="WP_050058560.1">
    <property type="nucleotide sequence ID" value="NZ_JACHEK010000003.1"/>
</dbReference>
<dbReference type="PANTHER" id="PTHR23501">
    <property type="entry name" value="MAJOR FACILITATOR SUPERFAMILY"/>
    <property type="match status" value="1"/>
</dbReference>
<dbReference type="PANTHER" id="PTHR23501:SF174">
    <property type="entry name" value="MULTIDRUG EXPORT PROTEIN EMRB-RELATED"/>
    <property type="match status" value="1"/>
</dbReference>
<reference evidence="9 10" key="1">
    <citation type="submission" date="2020-08" db="EMBL/GenBank/DDBJ databases">
        <title>Genomic Encyclopedia of Type Strains, Phase IV (KMG-IV): sequencing the most valuable type-strain genomes for metagenomic binning, comparative biology and taxonomic classification.</title>
        <authorList>
            <person name="Goeker M."/>
        </authorList>
    </citation>
    <scope>NUCLEOTIDE SEQUENCE [LARGE SCALE GENOMIC DNA]</scope>
    <source>
        <strain evidence="9 10">DSM 103733</strain>
    </source>
</reference>
<organism evidence="9 10">
    <name type="scientific">Silvibacterium bohemicum</name>
    <dbReference type="NCBI Taxonomy" id="1577686"/>
    <lineage>
        <taxon>Bacteria</taxon>
        <taxon>Pseudomonadati</taxon>
        <taxon>Acidobacteriota</taxon>
        <taxon>Terriglobia</taxon>
        <taxon>Terriglobales</taxon>
        <taxon>Acidobacteriaceae</taxon>
        <taxon>Silvibacterium</taxon>
    </lineage>
</organism>
<sequence length="532" mass="57306">MSAAPSSPNPAAAWTPRANPWLIAFVVSLAAFMEVLDTSIANVALPHIAGNLGASSDESTWVLTSYLVSNAIVLPITGWLVSLVGRKRFFLGCISLFTVSSLLCGIAPTLPFLLLARVIQGAGGGGLQPMAQAILADTFPPKLRGLAFSIYGVTAVVAPAIGPTLGGWITDNYTWRWIFLMNLPVGILALFLVFTFVEDPPFLKRTTLHESKIDYFGFGLLAVGIAFLQIVLDKGQEDDWFGSHFILTLSIISIICLVSLVIWELRVKEPILDIRLFKNINFATASLMMFMVGAASFSTTVLMPQFLQNLMGYTAESAGMVLSAAAVILLIELPLVGQLAGRIQARYLMALGWGALTIAMFYSTHRVDLEMSFASATWLRIAQYVPMGFIFIPATMVAYVGLPQEKSNAVAGLINFVRNMGSSVGTSAVTTILARRSQFHQVALASHTALSDPNFQNSTASLAAHLGRTNGGSQAQMAAYGQLYGAMQSQASALSYIDTFWILGVATGTMFVLSFLLRKNNPRKADSQVLAH</sequence>
<comment type="caution">
    <text evidence="9">The sequence shown here is derived from an EMBL/GenBank/DDBJ whole genome shotgun (WGS) entry which is preliminary data.</text>
</comment>
<dbReference type="InterPro" id="IPR020846">
    <property type="entry name" value="MFS_dom"/>
</dbReference>
<dbReference type="GO" id="GO:0022857">
    <property type="term" value="F:transmembrane transporter activity"/>
    <property type="evidence" value="ECO:0007669"/>
    <property type="project" value="InterPro"/>
</dbReference>
<dbReference type="GO" id="GO:0005886">
    <property type="term" value="C:plasma membrane"/>
    <property type="evidence" value="ECO:0007669"/>
    <property type="project" value="UniProtKB-SubCell"/>
</dbReference>
<evidence type="ECO:0000259" key="8">
    <source>
        <dbReference type="PROSITE" id="PS50850"/>
    </source>
</evidence>
<dbReference type="InterPro" id="IPR011701">
    <property type="entry name" value="MFS"/>
</dbReference>
<dbReference type="InterPro" id="IPR036259">
    <property type="entry name" value="MFS_trans_sf"/>
</dbReference>
<dbReference type="InterPro" id="IPR004638">
    <property type="entry name" value="EmrB-like"/>
</dbReference>
<feature type="transmembrane region" description="Helical" evidence="7">
    <location>
        <begin position="21"/>
        <end position="41"/>
    </location>
</feature>
<dbReference type="CDD" id="cd17503">
    <property type="entry name" value="MFS_LmrB_MDR_like"/>
    <property type="match status" value="1"/>
</dbReference>
<name>A0A841JTQ9_9BACT</name>
<evidence type="ECO:0000256" key="3">
    <source>
        <dbReference type="ARBA" id="ARBA00022475"/>
    </source>
</evidence>
<dbReference type="AlphaFoldDB" id="A0A841JTQ9"/>
<dbReference type="PRINTS" id="PR01036">
    <property type="entry name" value="TCRTETB"/>
</dbReference>
<feature type="domain" description="Major facilitator superfamily (MFS) profile" evidence="8">
    <location>
        <begin position="23"/>
        <end position="522"/>
    </location>
</feature>
<evidence type="ECO:0000313" key="10">
    <source>
        <dbReference type="Proteomes" id="UP000538666"/>
    </source>
</evidence>
<protein>
    <submittedName>
        <fullName evidence="9">DHA2 family multidrug resistance protein</fullName>
    </submittedName>
</protein>
<evidence type="ECO:0000313" key="9">
    <source>
        <dbReference type="EMBL" id="MBB6143867.1"/>
    </source>
</evidence>
<comment type="subcellular location">
    <subcellularLocation>
        <location evidence="1">Cell membrane</location>
        <topology evidence="1">Multi-pass membrane protein</topology>
    </subcellularLocation>
</comment>
<dbReference type="Proteomes" id="UP000538666">
    <property type="component" value="Unassembled WGS sequence"/>
</dbReference>
<keyword evidence="5 7" id="KW-1133">Transmembrane helix</keyword>
<accession>A0A841JTQ9</accession>
<dbReference type="NCBIfam" id="TIGR00711">
    <property type="entry name" value="efflux_EmrB"/>
    <property type="match status" value="1"/>
</dbReference>
<dbReference type="Pfam" id="PF07690">
    <property type="entry name" value="MFS_1"/>
    <property type="match status" value="1"/>
</dbReference>
<evidence type="ECO:0000256" key="1">
    <source>
        <dbReference type="ARBA" id="ARBA00004651"/>
    </source>
</evidence>
<evidence type="ECO:0000256" key="7">
    <source>
        <dbReference type="SAM" id="Phobius"/>
    </source>
</evidence>
<keyword evidence="4 7" id="KW-0812">Transmembrane</keyword>
<gene>
    <name evidence="9" type="ORF">HNQ77_001816</name>
</gene>
<keyword evidence="10" id="KW-1185">Reference proteome</keyword>
<feature type="transmembrane region" description="Helical" evidence="7">
    <location>
        <begin position="244"/>
        <end position="265"/>
    </location>
</feature>
<evidence type="ECO:0000256" key="6">
    <source>
        <dbReference type="ARBA" id="ARBA00023136"/>
    </source>
</evidence>
<feature type="transmembrane region" description="Helical" evidence="7">
    <location>
        <begin position="215"/>
        <end position="232"/>
    </location>
</feature>
<evidence type="ECO:0000256" key="4">
    <source>
        <dbReference type="ARBA" id="ARBA00022692"/>
    </source>
</evidence>
<proteinExistence type="predicted"/>
<evidence type="ECO:0000256" key="5">
    <source>
        <dbReference type="ARBA" id="ARBA00022989"/>
    </source>
</evidence>
<feature type="transmembrane region" description="Helical" evidence="7">
    <location>
        <begin position="277"/>
        <end position="297"/>
    </location>
</feature>
<dbReference type="Gene3D" id="1.20.1250.20">
    <property type="entry name" value="MFS general substrate transporter like domains"/>
    <property type="match status" value="1"/>
</dbReference>
<feature type="transmembrane region" description="Helical" evidence="7">
    <location>
        <begin position="148"/>
        <end position="169"/>
    </location>
</feature>